<gene>
    <name evidence="1" type="ORF">B0H65DRAFT_419411</name>
</gene>
<proteinExistence type="predicted"/>
<dbReference type="AlphaFoldDB" id="A0AAE0JJR6"/>
<accession>A0AAE0JJR6</accession>
<evidence type="ECO:0000313" key="1">
    <source>
        <dbReference type="EMBL" id="KAK3350626.1"/>
    </source>
</evidence>
<feature type="non-terminal residue" evidence="1">
    <location>
        <position position="1"/>
    </location>
</feature>
<dbReference type="Proteomes" id="UP001278500">
    <property type="component" value="Unassembled WGS sequence"/>
</dbReference>
<sequence length="65" mass="7635">GQILDKIVIDISKKDFIIGLLYIAVSRIRTLEGIIFNESFEIYILRIRNTMIYTYKAIDICKRIP</sequence>
<evidence type="ECO:0000313" key="2">
    <source>
        <dbReference type="Proteomes" id="UP001278500"/>
    </source>
</evidence>
<organism evidence="1 2">
    <name type="scientific">Neurospora tetraspora</name>
    <dbReference type="NCBI Taxonomy" id="94610"/>
    <lineage>
        <taxon>Eukaryota</taxon>
        <taxon>Fungi</taxon>
        <taxon>Dikarya</taxon>
        <taxon>Ascomycota</taxon>
        <taxon>Pezizomycotina</taxon>
        <taxon>Sordariomycetes</taxon>
        <taxon>Sordariomycetidae</taxon>
        <taxon>Sordariales</taxon>
        <taxon>Sordariaceae</taxon>
        <taxon>Neurospora</taxon>
    </lineage>
</organism>
<keyword evidence="2" id="KW-1185">Reference proteome</keyword>
<dbReference type="EMBL" id="JAUEPP010000002">
    <property type="protein sequence ID" value="KAK3350626.1"/>
    <property type="molecule type" value="Genomic_DNA"/>
</dbReference>
<name>A0AAE0JJR6_9PEZI</name>
<comment type="caution">
    <text evidence="1">The sequence shown here is derived from an EMBL/GenBank/DDBJ whole genome shotgun (WGS) entry which is preliminary data.</text>
</comment>
<dbReference type="RefSeq" id="XP_062683921.1">
    <property type="nucleotide sequence ID" value="XM_062824207.1"/>
</dbReference>
<dbReference type="GeneID" id="87861361"/>
<reference evidence="1" key="2">
    <citation type="submission" date="2023-06" db="EMBL/GenBank/DDBJ databases">
        <authorList>
            <consortium name="Lawrence Berkeley National Laboratory"/>
            <person name="Haridas S."/>
            <person name="Hensen N."/>
            <person name="Bonometti L."/>
            <person name="Westerberg I."/>
            <person name="Brannstrom I.O."/>
            <person name="Guillou S."/>
            <person name="Cros-Aarteil S."/>
            <person name="Calhoun S."/>
            <person name="Kuo A."/>
            <person name="Mondo S."/>
            <person name="Pangilinan J."/>
            <person name="Riley R."/>
            <person name="Labutti K."/>
            <person name="Andreopoulos B."/>
            <person name="Lipzen A."/>
            <person name="Chen C."/>
            <person name="Yanf M."/>
            <person name="Daum C."/>
            <person name="Ng V."/>
            <person name="Clum A."/>
            <person name="Steindorff A."/>
            <person name="Ohm R."/>
            <person name="Martin F."/>
            <person name="Silar P."/>
            <person name="Natvig D."/>
            <person name="Lalanne C."/>
            <person name="Gautier V."/>
            <person name="Ament-Velasquez S.L."/>
            <person name="Kruys A."/>
            <person name="Hutchinson M.I."/>
            <person name="Powell A.J."/>
            <person name="Barry K."/>
            <person name="Miller A.N."/>
            <person name="Grigoriev I.V."/>
            <person name="Debuchy R."/>
            <person name="Gladieux P."/>
            <person name="Thoren M.H."/>
            <person name="Johannesson H."/>
        </authorList>
    </citation>
    <scope>NUCLEOTIDE SEQUENCE</scope>
    <source>
        <strain evidence="1">CBS 560.94</strain>
    </source>
</reference>
<reference evidence="1" key="1">
    <citation type="journal article" date="2023" name="Mol. Phylogenet. Evol.">
        <title>Genome-scale phylogeny and comparative genomics of the fungal order Sordariales.</title>
        <authorList>
            <person name="Hensen N."/>
            <person name="Bonometti L."/>
            <person name="Westerberg I."/>
            <person name="Brannstrom I.O."/>
            <person name="Guillou S."/>
            <person name="Cros-Aarteil S."/>
            <person name="Calhoun S."/>
            <person name="Haridas S."/>
            <person name="Kuo A."/>
            <person name="Mondo S."/>
            <person name="Pangilinan J."/>
            <person name="Riley R."/>
            <person name="LaButti K."/>
            <person name="Andreopoulos B."/>
            <person name="Lipzen A."/>
            <person name="Chen C."/>
            <person name="Yan M."/>
            <person name="Daum C."/>
            <person name="Ng V."/>
            <person name="Clum A."/>
            <person name="Steindorff A."/>
            <person name="Ohm R.A."/>
            <person name="Martin F."/>
            <person name="Silar P."/>
            <person name="Natvig D.O."/>
            <person name="Lalanne C."/>
            <person name="Gautier V."/>
            <person name="Ament-Velasquez S.L."/>
            <person name="Kruys A."/>
            <person name="Hutchinson M.I."/>
            <person name="Powell A.J."/>
            <person name="Barry K."/>
            <person name="Miller A.N."/>
            <person name="Grigoriev I.V."/>
            <person name="Debuchy R."/>
            <person name="Gladieux P."/>
            <person name="Hiltunen Thoren M."/>
            <person name="Johannesson H."/>
        </authorList>
    </citation>
    <scope>NUCLEOTIDE SEQUENCE</scope>
    <source>
        <strain evidence="1">CBS 560.94</strain>
    </source>
</reference>
<protein>
    <submittedName>
        <fullName evidence="1">Uncharacterized protein</fullName>
    </submittedName>
</protein>